<feature type="transmembrane region" description="Helical" evidence="7">
    <location>
        <begin position="165"/>
        <end position="192"/>
    </location>
</feature>
<proteinExistence type="inferred from homology"/>
<dbReference type="AlphaFoldDB" id="A0A399J9X8"/>
<keyword evidence="11" id="KW-1185">Reference proteome</keyword>
<evidence type="ECO:0000256" key="8">
    <source>
        <dbReference type="SAM" id="MobiDB-lite"/>
    </source>
</evidence>
<keyword evidence="5 7" id="KW-1133">Transmembrane helix</keyword>
<feature type="region of interest" description="Disordered" evidence="8">
    <location>
        <begin position="1"/>
        <end position="38"/>
    </location>
</feature>
<dbReference type="PANTHER" id="PTHR30043:SF1">
    <property type="entry name" value="ABC TRANSPORT SYSTEM PERMEASE PROTEIN P69"/>
    <property type="match status" value="1"/>
</dbReference>
<dbReference type="PROSITE" id="PS50928">
    <property type="entry name" value="ABC_TM1"/>
    <property type="match status" value="1"/>
</dbReference>
<dbReference type="EMBL" id="QQXK01000017">
    <property type="protein sequence ID" value="RII42034.1"/>
    <property type="molecule type" value="Genomic_DNA"/>
</dbReference>
<protein>
    <submittedName>
        <fullName evidence="10">Phosphonate ABC transporter, permease protein PhnE</fullName>
    </submittedName>
</protein>
<evidence type="ECO:0000256" key="6">
    <source>
        <dbReference type="ARBA" id="ARBA00023136"/>
    </source>
</evidence>
<dbReference type="SUPFAM" id="SSF161098">
    <property type="entry name" value="MetI-like"/>
    <property type="match status" value="1"/>
</dbReference>
<evidence type="ECO:0000313" key="10">
    <source>
        <dbReference type="EMBL" id="RII42034.1"/>
    </source>
</evidence>
<feature type="transmembrane region" description="Helical" evidence="7">
    <location>
        <begin position="55"/>
        <end position="75"/>
    </location>
</feature>
<comment type="similarity">
    <text evidence="7">Belongs to the binding-protein-dependent transport system permease family.</text>
</comment>
<comment type="subcellular location">
    <subcellularLocation>
        <location evidence="1 7">Cell membrane</location>
        <topology evidence="1 7">Multi-pass membrane protein</topology>
    </subcellularLocation>
</comment>
<feature type="compositionally biased region" description="Polar residues" evidence="8">
    <location>
        <begin position="27"/>
        <end position="37"/>
    </location>
</feature>
<feature type="transmembrane region" description="Helical" evidence="7">
    <location>
        <begin position="275"/>
        <end position="292"/>
    </location>
</feature>
<organism evidence="10 11">
    <name type="scientific">Galactobacter valiniphilus</name>
    <dbReference type="NCBI Taxonomy" id="2676122"/>
    <lineage>
        <taxon>Bacteria</taxon>
        <taxon>Bacillati</taxon>
        <taxon>Actinomycetota</taxon>
        <taxon>Actinomycetes</taxon>
        <taxon>Micrococcales</taxon>
        <taxon>Micrococcaceae</taxon>
        <taxon>Galactobacter</taxon>
    </lineage>
</organism>
<keyword evidence="4 7" id="KW-0812">Transmembrane</keyword>
<evidence type="ECO:0000256" key="4">
    <source>
        <dbReference type="ARBA" id="ARBA00022692"/>
    </source>
</evidence>
<keyword evidence="2 7" id="KW-0813">Transport</keyword>
<dbReference type="Pfam" id="PF00528">
    <property type="entry name" value="BPD_transp_1"/>
    <property type="match status" value="1"/>
</dbReference>
<sequence length="304" mass="31788">MSAPTQPRTRREGLTSGEPAPSGTEAPFTQSQASSGRLPQLTEADRLKLSRPFQAPGLAGIASLVVVAAVVVWSLGGAGFSLEKLVDGVPKVGDYLARMWPPNFAKFGVIVELLVETLQMAIIGTLLGALFSLAVAFGAASNIAPRRLYYSTRSVLNVLRSVPELIFALMFVSAVGLGPFAGVLAIMVGAIGSIGKVYAEAMEAVPTGPLAALRSTGASRGQVITYGVLPQASPLLVSYTLLLFEGNVRGATVLGLEGAGGIGLELTNAMRLYDYGHMFAIIFSIIVLVTIIDRASALIRKKLS</sequence>
<feature type="transmembrane region" description="Helical" evidence="7">
    <location>
        <begin position="121"/>
        <end position="144"/>
    </location>
</feature>
<dbReference type="GO" id="GO:0015416">
    <property type="term" value="F:ABC-type phosphonate transporter activity"/>
    <property type="evidence" value="ECO:0007669"/>
    <property type="project" value="InterPro"/>
</dbReference>
<dbReference type="GO" id="GO:0005886">
    <property type="term" value="C:plasma membrane"/>
    <property type="evidence" value="ECO:0007669"/>
    <property type="project" value="UniProtKB-SubCell"/>
</dbReference>
<dbReference type="InterPro" id="IPR005769">
    <property type="entry name" value="PhnE/PtxC"/>
</dbReference>
<dbReference type="Gene3D" id="1.10.3720.10">
    <property type="entry name" value="MetI-like"/>
    <property type="match status" value="1"/>
</dbReference>
<dbReference type="InterPro" id="IPR035906">
    <property type="entry name" value="MetI-like_sf"/>
</dbReference>
<dbReference type="RefSeq" id="WP_119424927.1">
    <property type="nucleotide sequence ID" value="NZ_QQXK01000017.1"/>
</dbReference>
<keyword evidence="3" id="KW-1003">Cell membrane</keyword>
<comment type="caution">
    <text evidence="10">The sequence shown here is derived from an EMBL/GenBank/DDBJ whole genome shotgun (WGS) entry which is preliminary data.</text>
</comment>
<gene>
    <name evidence="10" type="primary">phnE</name>
    <name evidence="10" type="ORF">DWB68_09645</name>
</gene>
<evidence type="ECO:0000256" key="5">
    <source>
        <dbReference type="ARBA" id="ARBA00022989"/>
    </source>
</evidence>
<dbReference type="CDD" id="cd06261">
    <property type="entry name" value="TM_PBP2"/>
    <property type="match status" value="1"/>
</dbReference>
<evidence type="ECO:0000256" key="2">
    <source>
        <dbReference type="ARBA" id="ARBA00022448"/>
    </source>
</evidence>
<feature type="domain" description="ABC transmembrane type-1" evidence="9">
    <location>
        <begin position="114"/>
        <end position="296"/>
    </location>
</feature>
<evidence type="ECO:0000256" key="1">
    <source>
        <dbReference type="ARBA" id="ARBA00004651"/>
    </source>
</evidence>
<evidence type="ECO:0000256" key="3">
    <source>
        <dbReference type="ARBA" id="ARBA00022475"/>
    </source>
</evidence>
<dbReference type="PANTHER" id="PTHR30043">
    <property type="entry name" value="PHOSPHONATES TRANSPORT SYSTEM PERMEASE PROTEIN"/>
    <property type="match status" value="1"/>
</dbReference>
<name>A0A399J9X8_9MICC</name>
<evidence type="ECO:0000256" key="7">
    <source>
        <dbReference type="RuleBase" id="RU363032"/>
    </source>
</evidence>
<dbReference type="Proteomes" id="UP000265419">
    <property type="component" value="Unassembled WGS sequence"/>
</dbReference>
<evidence type="ECO:0000259" key="9">
    <source>
        <dbReference type="PROSITE" id="PS50928"/>
    </source>
</evidence>
<reference evidence="10 11" key="1">
    <citation type="submission" date="2018-07" db="EMBL/GenBank/DDBJ databases">
        <title>Arthrobacter sp. nov., isolated from raw cow's milk with high bacterial count.</title>
        <authorList>
            <person name="Hahne J."/>
            <person name="Isele D."/>
            <person name="Lipski A."/>
        </authorList>
    </citation>
    <scope>NUCLEOTIDE SEQUENCE [LARGE SCALE GENOMIC DNA]</scope>
    <source>
        <strain evidence="10 11">JZ R-35</strain>
    </source>
</reference>
<evidence type="ECO:0000313" key="11">
    <source>
        <dbReference type="Proteomes" id="UP000265419"/>
    </source>
</evidence>
<keyword evidence="6 7" id="KW-0472">Membrane</keyword>
<dbReference type="NCBIfam" id="TIGR01097">
    <property type="entry name" value="PhnE"/>
    <property type="match status" value="1"/>
</dbReference>
<dbReference type="InterPro" id="IPR000515">
    <property type="entry name" value="MetI-like"/>
</dbReference>
<accession>A0A399J9X8</accession>